<dbReference type="Pfam" id="PF02120">
    <property type="entry name" value="Flg_hook"/>
    <property type="match status" value="1"/>
</dbReference>
<feature type="region of interest" description="Disordered" evidence="1">
    <location>
        <begin position="364"/>
        <end position="392"/>
    </location>
</feature>
<dbReference type="Gene3D" id="3.30.750.140">
    <property type="match status" value="1"/>
</dbReference>
<dbReference type="CDD" id="cd17470">
    <property type="entry name" value="T3SS_Flik_C"/>
    <property type="match status" value="1"/>
</dbReference>
<organism evidence="3">
    <name type="scientific">Paenibacillus sp. SYP-B3998</name>
    <dbReference type="NCBI Taxonomy" id="2678564"/>
    <lineage>
        <taxon>Bacteria</taxon>
        <taxon>Bacillati</taxon>
        <taxon>Bacillota</taxon>
        <taxon>Bacilli</taxon>
        <taxon>Bacillales</taxon>
        <taxon>Paenibacillaceae</taxon>
        <taxon>Paenibacillus</taxon>
    </lineage>
</organism>
<gene>
    <name evidence="3" type="ORF">GK047_05885</name>
</gene>
<reference evidence="3" key="1">
    <citation type="submission" date="2020-02" db="EMBL/GenBank/DDBJ databases">
        <authorList>
            <person name="Shen X.-R."/>
            <person name="Zhang Y.-X."/>
        </authorList>
    </citation>
    <scope>NUCLEOTIDE SEQUENCE</scope>
    <source>
        <strain evidence="3">SYP-B3998</strain>
    </source>
</reference>
<dbReference type="AlphaFoldDB" id="A0A6G3ZU31"/>
<accession>A0A6G3ZU31</accession>
<dbReference type="InterPro" id="IPR038610">
    <property type="entry name" value="FliK-like_C_sf"/>
</dbReference>
<feature type="compositionally biased region" description="Low complexity" evidence="1">
    <location>
        <begin position="364"/>
        <end position="382"/>
    </location>
</feature>
<sequence>MQMLQSLTMPLQNVVQTSAENAESASDDQPLPEMLLQAMNSNGDLASKLMQDPKLKQWFDQAEQLLKSLTDGQTNTAFNLSAPSNLQAGDAVNLQAQNTLLTLASLTKQQPDNPILQYLNQNLQQVIEPLLPQLVATLKSVNSMTEQTNANVEASEGLEEGAKEDLSVNSLHGLHKRGNKSVTSQTQDMNTVTVIQTPKSKLELLAIKNVMNVPVIQSMANSESVLEPTQEAAVEEVGTPNSIIALTDLQKAQLASPPVDKPATSTMNAANFSEEMTEHVLKTMKITLADGISEAKLSLFPKNLGHVDVKITMHQGQLIAQFAADTVAAKQMLESQLPQLRQALQTQGLQVEKLEVTQNANMQSSMFQDQRQQQFSNQSQRQNKSRSGDYQADSADFNQEIENVAQTRTATYGNSFDVIA</sequence>
<dbReference type="InterPro" id="IPR021136">
    <property type="entry name" value="Flagellar_hook_control-like_C"/>
</dbReference>
<evidence type="ECO:0000256" key="1">
    <source>
        <dbReference type="SAM" id="MobiDB-lite"/>
    </source>
</evidence>
<name>A0A6G3ZU31_9BACL</name>
<dbReference type="PANTHER" id="PTHR37533">
    <property type="entry name" value="FLAGELLAR HOOK-LENGTH CONTROL PROTEIN"/>
    <property type="match status" value="1"/>
</dbReference>
<protein>
    <recommendedName>
        <fullName evidence="2">Flagellar hook-length control protein-like C-terminal domain-containing protein</fullName>
    </recommendedName>
</protein>
<evidence type="ECO:0000313" key="3">
    <source>
        <dbReference type="EMBL" id="NEW05548.1"/>
    </source>
</evidence>
<feature type="domain" description="Flagellar hook-length control protein-like C-terminal" evidence="2">
    <location>
        <begin position="287"/>
        <end position="363"/>
    </location>
</feature>
<dbReference type="InterPro" id="IPR052563">
    <property type="entry name" value="FliK"/>
</dbReference>
<evidence type="ECO:0000259" key="2">
    <source>
        <dbReference type="Pfam" id="PF02120"/>
    </source>
</evidence>
<dbReference type="PANTHER" id="PTHR37533:SF2">
    <property type="entry name" value="FLAGELLAR HOOK-LENGTH CONTROL PROTEIN"/>
    <property type="match status" value="1"/>
</dbReference>
<comment type="caution">
    <text evidence="3">The sequence shown here is derived from an EMBL/GenBank/DDBJ whole genome shotgun (WGS) entry which is preliminary data.</text>
</comment>
<dbReference type="EMBL" id="JAAIKC010000001">
    <property type="protein sequence ID" value="NEW05548.1"/>
    <property type="molecule type" value="Genomic_DNA"/>
</dbReference>
<proteinExistence type="predicted"/>